<dbReference type="EC" id="2.1.1.152" evidence="9"/>
<dbReference type="KEGG" id="poj:PtoMrB4_08760"/>
<evidence type="ECO:0000259" key="6">
    <source>
        <dbReference type="Pfam" id="PF00590"/>
    </source>
</evidence>
<dbReference type="EMBL" id="AP022642">
    <property type="protein sequence ID" value="BCA26899.1"/>
    <property type="molecule type" value="Genomic_DNA"/>
</dbReference>
<dbReference type="Gene3D" id="3.40.1010.10">
    <property type="entry name" value="Cobalt-precorrin-4 Transmethylase, Domain 1"/>
    <property type="match status" value="1"/>
</dbReference>
<keyword evidence="2" id="KW-0169">Cobalamin biosynthesis</keyword>
<reference evidence="9 10" key="2">
    <citation type="submission" date="2019-12" db="EMBL/GenBank/DDBJ databases">
        <title>Draft genome sequence of Pseudomonas otitidis recovered from a chicken carcass.</title>
        <authorList>
            <person name="Vieira T.R."/>
            <person name="Oliviera E.F.C."/>
            <person name="Silva N.M.V."/>
            <person name="Sambrano G.E."/>
            <person name="Cibulski S.P."/>
            <person name="Cardoso M.R.I."/>
        </authorList>
    </citation>
    <scope>NUCLEOTIDE SEQUENCE [LARGE SCALE GENOMIC DNA]</scope>
    <source>
        <strain evidence="9 10">25_K</strain>
    </source>
</reference>
<dbReference type="RefSeq" id="WP_044402414.1">
    <property type="nucleotide sequence ID" value="NZ_AP022213.1"/>
</dbReference>
<comment type="pathway">
    <text evidence="1">Cofactor biosynthesis; adenosylcobalamin biosynthesis.</text>
</comment>
<dbReference type="InterPro" id="IPR035996">
    <property type="entry name" value="4pyrrol_Methylase_sf"/>
</dbReference>
<evidence type="ECO:0000256" key="4">
    <source>
        <dbReference type="ARBA" id="ARBA00022679"/>
    </source>
</evidence>
<evidence type="ECO:0000313" key="12">
    <source>
        <dbReference type="Proteomes" id="UP000515591"/>
    </source>
</evidence>
<dbReference type="SUPFAM" id="SSF53790">
    <property type="entry name" value="Tetrapyrrole methylase"/>
    <property type="match status" value="1"/>
</dbReference>
<dbReference type="InterPro" id="IPR000878">
    <property type="entry name" value="4pyrrol_Mease"/>
</dbReference>
<evidence type="ECO:0000256" key="3">
    <source>
        <dbReference type="ARBA" id="ARBA00022603"/>
    </source>
</evidence>
<dbReference type="PANTHER" id="PTHR43467">
    <property type="entry name" value="COBALT-PRECORRIN-2 C(20)-METHYLTRANSFERASE"/>
    <property type="match status" value="1"/>
</dbReference>
<keyword evidence="4 9" id="KW-0808">Transferase</keyword>
<evidence type="ECO:0000313" key="9">
    <source>
        <dbReference type="EMBL" id="MWK56281.1"/>
    </source>
</evidence>
<protein>
    <submittedName>
        <fullName evidence="9">Precorrin-6A synthase (Deacetylating)</fullName>
        <ecNumber evidence="9">2.1.1.152</ecNumber>
    </submittedName>
</protein>
<dbReference type="EMBL" id="WTFN01000019">
    <property type="protein sequence ID" value="MWK56281.1"/>
    <property type="molecule type" value="Genomic_DNA"/>
</dbReference>
<dbReference type="InterPro" id="IPR014776">
    <property type="entry name" value="4pyrrole_Mease_sub2"/>
</dbReference>
<dbReference type="GeneID" id="57396088"/>
<evidence type="ECO:0000256" key="2">
    <source>
        <dbReference type="ARBA" id="ARBA00022573"/>
    </source>
</evidence>
<evidence type="ECO:0000256" key="1">
    <source>
        <dbReference type="ARBA" id="ARBA00004953"/>
    </source>
</evidence>
<sequence length="254" mass="28271">MKKLLIIGIGAGNPEYITIQAINALNQADVFFILDKGISKEKLIHLRREICERYIKDRDYRFVEAGSPERERGGDYGVAVKDLNLAKQQVFERLIGDLGEDECGAFLVWGDPALYDSTIRILEAILRDGRHAFEYEVIPGISSVQALAARHKVPLNRIGGTIEITTGRRLAEGFPAHADSVVVMLDAEDTYRRLNAPDLDIYWGAYVGTPDEILVAGKLKDVAEDIARVRQAAREANGWIMDTYLLRRGGEGDA</sequence>
<name>A0A1I0UPI2_9GAMM</name>
<dbReference type="Proteomes" id="UP000461288">
    <property type="component" value="Unassembled WGS sequence"/>
</dbReference>
<dbReference type="Proteomes" id="UP000515591">
    <property type="component" value="Chromosome"/>
</dbReference>
<reference evidence="7 12" key="1">
    <citation type="submission" date="2019-12" db="EMBL/GenBank/DDBJ databases">
        <title>complete genome sequences of Pseudomonas otitidis str. WP8-S17-CRE-03 isolated from wastewater treatment plant effluent.</title>
        <authorList>
            <person name="Sekizuka T."/>
            <person name="Itokawa K."/>
            <person name="Yatsu K."/>
            <person name="Inamine Y."/>
            <person name="Kuroda M."/>
        </authorList>
    </citation>
    <scope>NUCLEOTIDE SEQUENCE [LARGE SCALE GENOMIC DNA]</scope>
    <source>
        <strain evidence="7 12">WP8-S17-CRE-03</strain>
    </source>
</reference>
<evidence type="ECO:0000313" key="7">
    <source>
        <dbReference type="EMBL" id="BBT14788.1"/>
    </source>
</evidence>
<dbReference type="InterPro" id="IPR014777">
    <property type="entry name" value="4pyrrole_Mease_sub1"/>
</dbReference>
<feature type="domain" description="Tetrapyrrole methylase" evidence="6">
    <location>
        <begin position="3"/>
        <end position="222"/>
    </location>
</feature>
<dbReference type="GO" id="GO:0032259">
    <property type="term" value="P:methylation"/>
    <property type="evidence" value="ECO:0007669"/>
    <property type="project" value="UniProtKB-KW"/>
</dbReference>
<gene>
    <name evidence="9" type="ORF">GO594_09875</name>
    <name evidence="8" type="ORF">PtoMrB4_08760</name>
    <name evidence="7" type="ORF">WP8S17C03_08370</name>
</gene>
<dbReference type="GO" id="GO:0043819">
    <property type="term" value="F:precorrin-6A synthase (deacetylating) activity"/>
    <property type="evidence" value="ECO:0007669"/>
    <property type="project" value="UniProtKB-EC"/>
</dbReference>
<dbReference type="Proteomes" id="UP000501237">
    <property type="component" value="Chromosome"/>
</dbReference>
<dbReference type="PANTHER" id="PTHR43467:SF1">
    <property type="entry name" value="PRECORRIN-6A SYNTHASE [DEACETYLATING]"/>
    <property type="match status" value="1"/>
</dbReference>
<dbReference type="NCBIfam" id="TIGR02434">
    <property type="entry name" value="CobF"/>
    <property type="match status" value="1"/>
</dbReference>
<dbReference type="STRING" id="319939.SAMN05216263_119119"/>
<reference evidence="8 11" key="3">
    <citation type="journal article" date="2020" name="Microbiol. Resour. Announc.">
        <title>Complete genome sequence of Pseudomonas otitidis strain MrB4, isolated from Lake Biwa in Japan.</title>
        <authorList>
            <person name="Miyazaki K."/>
            <person name="Hase E."/>
            <person name="Maruya T."/>
        </authorList>
    </citation>
    <scope>NUCLEOTIDE SEQUENCE [LARGE SCALE GENOMIC DNA]</scope>
    <source>
        <strain evidence="8 11">MrB4</strain>
    </source>
</reference>
<dbReference type="InterPro" id="IPR012797">
    <property type="entry name" value="CobF"/>
</dbReference>
<accession>A0A1I0UPI2</accession>
<dbReference type="Gene3D" id="3.30.950.10">
    <property type="entry name" value="Methyltransferase, Cobalt-precorrin-4 Transmethylase, Domain 2"/>
    <property type="match status" value="1"/>
</dbReference>
<organism evidence="9 10">
    <name type="scientific">Metapseudomonas otitidis</name>
    <dbReference type="NCBI Taxonomy" id="319939"/>
    <lineage>
        <taxon>Bacteria</taxon>
        <taxon>Pseudomonadati</taxon>
        <taxon>Pseudomonadota</taxon>
        <taxon>Gammaproteobacteria</taxon>
        <taxon>Pseudomonadales</taxon>
        <taxon>Pseudomonadaceae</taxon>
        <taxon>Metapseudomonas</taxon>
    </lineage>
</organism>
<dbReference type="GO" id="GO:0009236">
    <property type="term" value="P:cobalamin biosynthetic process"/>
    <property type="evidence" value="ECO:0007669"/>
    <property type="project" value="UniProtKB-KW"/>
</dbReference>
<proteinExistence type="predicted"/>
<dbReference type="AlphaFoldDB" id="A0A1I0UPI2"/>
<dbReference type="CDD" id="cd11643">
    <property type="entry name" value="Precorrin-6A-synthase"/>
    <property type="match status" value="1"/>
</dbReference>
<evidence type="ECO:0000313" key="11">
    <source>
        <dbReference type="Proteomes" id="UP000501237"/>
    </source>
</evidence>
<dbReference type="Pfam" id="PF00590">
    <property type="entry name" value="TP_methylase"/>
    <property type="match status" value="1"/>
</dbReference>
<dbReference type="PIRSF" id="PIRSF036525">
    <property type="entry name" value="CobF"/>
    <property type="match status" value="1"/>
</dbReference>
<dbReference type="EMBL" id="AP022213">
    <property type="protein sequence ID" value="BBT14788.1"/>
    <property type="molecule type" value="Genomic_DNA"/>
</dbReference>
<evidence type="ECO:0000313" key="8">
    <source>
        <dbReference type="EMBL" id="BCA26899.1"/>
    </source>
</evidence>
<keyword evidence="3 9" id="KW-0489">Methyltransferase</keyword>
<keyword evidence="5" id="KW-0949">S-adenosyl-L-methionine</keyword>
<evidence type="ECO:0000256" key="5">
    <source>
        <dbReference type="ARBA" id="ARBA00022691"/>
    </source>
</evidence>
<evidence type="ECO:0000313" key="10">
    <source>
        <dbReference type="Proteomes" id="UP000461288"/>
    </source>
</evidence>